<gene>
    <name evidence="1" type="ORF">BJ982_004090</name>
</gene>
<sequence length="132" mass="14166">MNLDEDLDEEVVLAALDLVGRTGAKQLQVGFLHEGVPVQEASWYAHAQYHGARITEENHKGPAEALEALARRLLTGAKCVHCGGLVTLPGEAPSAHVAGTLTDGTRWTAEQASAAGQCRWTRIGPRWARECA</sequence>
<dbReference type="EMBL" id="JACHND010000001">
    <property type="protein sequence ID" value="MBB4702546.1"/>
    <property type="molecule type" value="Genomic_DNA"/>
</dbReference>
<comment type="caution">
    <text evidence="1">The sequence shown here is derived from an EMBL/GenBank/DDBJ whole genome shotgun (WGS) entry which is preliminary data.</text>
</comment>
<keyword evidence="2" id="KW-1185">Reference proteome</keyword>
<evidence type="ECO:0000313" key="1">
    <source>
        <dbReference type="EMBL" id="MBB4702546.1"/>
    </source>
</evidence>
<accession>A0A7W7DBI3</accession>
<name>A0A7W7DBI3_9ACTN</name>
<dbReference type="AlphaFoldDB" id="A0A7W7DBI3"/>
<dbReference type="Proteomes" id="UP000542210">
    <property type="component" value="Unassembled WGS sequence"/>
</dbReference>
<proteinExistence type="predicted"/>
<organism evidence="1 2">
    <name type="scientific">Sphaerisporangium siamense</name>
    <dbReference type="NCBI Taxonomy" id="795645"/>
    <lineage>
        <taxon>Bacteria</taxon>
        <taxon>Bacillati</taxon>
        <taxon>Actinomycetota</taxon>
        <taxon>Actinomycetes</taxon>
        <taxon>Streptosporangiales</taxon>
        <taxon>Streptosporangiaceae</taxon>
        <taxon>Sphaerisporangium</taxon>
    </lineage>
</organism>
<dbReference type="RefSeq" id="WP_184882393.1">
    <property type="nucleotide sequence ID" value="NZ_BOOV01000033.1"/>
</dbReference>
<protein>
    <submittedName>
        <fullName evidence="1">Uncharacterized protein</fullName>
    </submittedName>
</protein>
<evidence type="ECO:0000313" key="2">
    <source>
        <dbReference type="Proteomes" id="UP000542210"/>
    </source>
</evidence>
<reference evidence="1 2" key="1">
    <citation type="submission" date="2020-08" db="EMBL/GenBank/DDBJ databases">
        <title>Sequencing the genomes of 1000 actinobacteria strains.</title>
        <authorList>
            <person name="Klenk H.-P."/>
        </authorList>
    </citation>
    <scope>NUCLEOTIDE SEQUENCE [LARGE SCALE GENOMIC DNA]</scope>
    <source>
        <strain evidence="1 2">DSM 45784</strain>
    </source>
</reference>